<dbReference type="PRINTS" id="PR00069">
    <property type="entry name" value="ALDKETRDTASE"/>
</dbReference>
<comment type="caution">
    <text evidence="8">The sequence shown here is derived from an EMBL/GenBank/DDBJ whole genome shotgun (WGS) entry which is preliminary data.</text>
</comment>
<evidence type="ECO:0000256" key="1">
    <source>
        <dbReference type="ARBA" id="ARBA00007905"/>
    </source>
</evidence>
<dbReference type="Gene3D" id="3.20.20.100">
    <property type="entry name" value="NADP-dependent oxidoreductase domain"/>
    <property type="match status" value="1"/>
</dbReference>
<dbReference type="RefSeq" id="WP_056958340.1">
    <property type="nucleotide sequence ID" value="NZ_AYYN01000028.1"/>
</dbReference>
<sequence>MSLMNTYTLENGVKIPVLGFGTWQTPAGKVATDAVLAALDAGFTHIDTAEMYGNEKSIGQAVKASGIARSDLFITSKLDNQAHTYELATQALDRSLSDLQTDYLDLFLIHWPNPKAFRDHDWEKHLQETWRSLEDAYTAGKVKAIGVSNFKPKHFEVLKKTQQIQPMVDQIRICPGDVDRLTIDYCQQHDILLEAYSPFGTGQIFANETLKALAQKKKRSVAQLCLRWSLQHGYLPLPKSVHPARIKENTEVFDFELTESEMQQIDALKGVAGFATDPDTADF</sequence>
<evidence type="ECO:0000256" key="6">
    <source>
        <dbReference type="PIRSR" id="PIRSR000097-3"/>
    </source>
</evidence>
<feature type="site" description="Lowers pKa of active site Tyr" evidence="6">
    <location>
        <position position="77"/>
    </location>
</feature>
<name>A0A0R2BMK1_9LACO</name>
<dbReference type="SUPFAM" id="SSF51430">
    <property type="entry name" value="NAD(P)-linked oxidoreductase"/>
    <property type="match status" value="1"/>
</dbReference>
<dbReference type="PATRIC" id="fig|1423772.3.peg.1370"/>
<evidence type="ECO:0000259" key="7">
    <source>
        <dbReference type="Pfam" id="PF00248"/>
    </source>
</evidence>
<dbReference type="InterPro" id="IPR018170">
    <property type="entry name" value="Aldo/ket_reductase_CS"/>
</dbReference>
<evidence type="ECO:0000256" key="5">
    <source>
        <dbReference type="PIRSR" id="PIRSR000097-2"/>
    </source>
</evidence>
<dbReference type="PANTHER" id="PTHR43827:SF3">
    <property type="entry name" value="NADP-DEPENDENT OXIDOREDUCTASE DOMAIN-CONTAINING PROTEIN"/>
    <property type="match status" value="1"/>
</dbReference>
<dbReference type="PROSITE" id="PS00062">
    <property type="entry name" value="ALDOKETO_REDUCTASE_2"/>
    <property type="match status" value="1"/>
</dbReference>
<keyword evidence="2" id="KW-0521">NADP</keyword>
<dbReference type="PANTHER" id="PTHR43827">
    <property type="entry name" value="2,5-DIKETO-D-GLUCONIC ACID REDUCTASE"/>
    <property type="match status" value="1"/>
</dbReference>
<feature type="binding site" evidence="5">
    <location>
        <position position="110"/>
    </location>
    <ligand>
        <name>substrate</name>
    </ligand>
</feature>
<evidence type="ECO:0000313" key="9">
    <source>
        <dbReference type="Proteomes" id="UP000051612"/>
    </source>
</evidence>
<dbReference type="InterPro" id="IPR036812">
    <property type="entry name" value="NAD(P)_OxRdtase_dom_sf"/>
</dbReference>
<feature type="domain" description="NADP-dependent oxidoreductase" evidence="7">
    <location>
        <begin position="18"/>
        <end position="268"/>
    </location>
</feature>
<reference evidence="8 9" key="1">
    <citation type="journal article" date="2015" name="Genome Announc.">
        <title>Expanding the biotechnology potential of lactobacilli through comparative genomics of 213 strains and associated genera.</title>
        <authorList>
            <person name="Sun Z."/>
            <person name="Harris H.M."/>
            <person name="McCann A."/>
            <person name="Guo C."/>
            <person name="Argimon S."/>
            <person name="Zhang W."/>
            <person name="Yang X."/>
            <person name="Jeffery I.B."/>
            <person name="Cooney J.C."/>
            <person name="Kagawa T.F."/>
            <person name="Liu W."/>
            <person name="Song Y."/>
            <person name="Salvetti E."/>
            <person name="Wrobel A."/>
            <person name="Rasinkangas P."/>
            <person name="Parkhill J."/>
            <person name="Rea M.C."/>
            <person name="O'Sullivan O."/>
            <person name="Ritari J."/>
            <person name="Douillard F.P."/>
            <person name="Paul Ross R."/>
            <person name="Yang R."/>
            <person name="Briner A.E."/>
            <person name="Felis G.E."/>
            <person name="de Vos W.M."/>
            <person name="Barrangou R."/>
            <person name="Klaenhammer T.R."/>
            <person name="Caufield P.W."/>
            <person name="Cui Y."/>
            <person name="Zhang H."/>
            <person name="O'Toole P.W."/>
        </authorList>
    </citation>
    <scope>NUCLEOTIDE SEQUENCE [LARGE SCALE GENOMIC DNA]</scope>
    <source>
        <strain evidence="8 9">DSM 20452</strain>
    </source>
</reference>
<evidence type="ECO:0000256" key="4">
    <source>
        <dbReference type="PIRSR" id="PIRSR000097-1"/>
    </source>
</evidence>
<dbReference type="EMBL" id="AYYN01000028">
    <property type="protein sequence ID" value="KRM76902.1"/>
    <property type="molecule type" value="Genomic_DNA"/>
</dbReference>
<dbReference type="GO" id="GO:0016616">
    <property type="term" value="F:oxidoreductase activity, acting on the CH-OH group of donors, NAD or NADP as acceptor"/>
    <property type="evidence" value="ECO:0007669"/>
    <property type="project" value="UniProtKB-ARBA"/>
</dbReference>
<dbReference type="PIRSF" id="PIRSF000097">
    <property type="entry name" value="AKR"/>
    <property type="match status" value="1"/>
</dbReference>
<organism evidence="8 9">
    <name type="scientific">Ligilactobacillus murinus DSM 20452 = NBRC 14221</name>
    <dbReference type="NCBI Taxonomy" id="1423772"/>
    <lineage>
        <taxon>Bacteria</taxon>
        <taxon>Bacillati</taxon>
        <taxon>Bacillota</taxon>
        <taxon>Bacilli</taxon>
        <taxon>Lactobacillales</taxon>
        <taxon>Lactobacillaceae</taxon>
        <taxon>Ligilactobacillus</taxon>
    </lineage>
</organism>
<evidence type="ECO:0000313" key="8">
    <source>
        <dbReference type="EMBL" id="KRM76902.1"/>
    </source>
</evidence>
<feature type="active site" description="Proton donor" evidence="4">
    <location>
        <position position="52"/>
    </location>
</feature>
<protein>
    <submittedName>
        <fullName evidence="8">2,5-diketo-D-gluconate reductase</fullName>
    </submittedName>
</protein>
<accession>A0A0R2BMK1</accession>
<dbReference type="InterPro" id="IPR020471">
    <property type="entry name" value="AKR"/>
</dbReference>
<dbReference type="Pfam" id="PF00248">
    <property type="entry name" value="Aldo_ket_red"/>
    <property type="match status" value="1"/>
</dbReference>
<dbReference type="CDD" id="cd19071">
    <property type="entry name" value="AKR_AKR1-5-like"/>
    <property type="match status" value="1"/>
</dbReference>
<gene>
    <name evidence="8" type="ORF">FC48_GL001281</name>
</gene>
<dbReference type="PROSITE" id="PS00063">
    <property type="entry name" value="ALDOKETO_REDUCTASE_3"/>
    <property type="match status" value="1"/>
</dbReference>
<evidence type="ECO:0000256" key="2">
    <source>
        <dbReference type="ARBA" id="ARBA00022857"/>
    </source>
</evidence>
<evidence type="ECO:0000256" key="3">
    <source>
        <dbReference type="ARBA" id="ARBA00023002"/>
    </source>
</evidence>
<proteinExistence type="inferred from homology"/>
<dbReference type="FunFam" id="3.20.20.100:FF:000015">
    <property type="entry name" value="Oxidoreductase, aldo/keto reductase family"/>
    <property type="match status" value="1"/>
</dbReference>
<dbReference type="Proteomes" id="UP000051612">
    <property type="component" value="Unassembled WGS sequence"/>
</dbReference>
<comment type="similarity">
    <text evidence="1">Belongs to the aldo/keto reductase family.</text>
</comment>
<keyword evidence="3" id="KW-0560">Oxidoreductase</keyword>
<dbReference type="AlphaFoldDB" id="A0A0R2BMK1"/>
<dbReference type="InterPro" id="IPR023210">
    <property type="entry name" value="NADP_OxRdtase_dom"/>
</dbReference>